<keyword evidence="1" id="KW-0812">Transmembrane</keyword>
<organism evidence="2 3">
    <name type="scientific">Mycena venus</name>
    <dbReference type="NCBI Taxonomy" id="2733690"/>
    <lineage>
        <taxon>Eukaryota</taxon>
        <taxon>Fungi</taxon>
        <taxon>Dikarya</taxon>
        <taxon>Basidiomycota</taxon>
        <taxon>Agaricomycotina</taxon>
        <taxon>Agaricomycetes</taxon>
        <taxon>Agaricomycetidae</taxon>
        <taxon>Agaricales</taxon>
        <taxon>Marasmiineae</taxon>
        <taxon>Mycenaceae</taxon>
        <taxon>Mycena</taxon>
    </lineage>
</organism>
<dbReference type="EMBL" id="JACAZI010000004">
    <property type="protein sequence ID" value="KAF7361888.1"/>
    <property type="molecule type" value="Genomic_DNA"/>
</dbReference>
<feature type="transmembrane region" description="Helical" evidence="1">
    <location>
        <begin position="167"/>
        <end position="186"/>
    </location>
</feature>
<comment type="caution">
    <text evidence="2">The sequence shown here is derived from an EMBL/GenBank/DDBJ whole genome shotgun (WGS) entry which is preliminary data.</text>
</comment>
<sequence>MRKTSYAITAVAVICTTIFTILSLTRRDWIVTRYKLNALSYEAKYGLSQVCQRLVLNAGGDTKFERFECRKFPSRDADDCDEHQYFCGAWTSAGYAVELAIGFGALSLVAILVGVSASARRRRVWRAVAGFIIFQSVLQLVAFILIVDLYRTSRYPTFDDAKLGPALVFNAVAWVFGVLTAIAVIVTGTEADRGKRWAAGNRAEHGRLNEATSLLRGNN</sequence>
<keyword evidence="1" id="KW-0472">Membrane</keyword>
<evidence type="ECO:0000313" key="2">
    <source>
        <dbReference type="EMBL" id="KAF7361888.1"/>
    </source>
</evidence>
<proteinExistence type="predicted"/>
<feature type="transmembrane region" description="Helical" evidence="1">
    <location>
        <begin position="127"/>
        <end position="147"/>
    </location>
</feature>
<dbReference type="Gene3D" id="1.20.140.150">
    <property type="match status" value="1"/>
</dbReference>
<evidence type="ECO:0000313" key="3">
    <source>
        <dbReference type="Proteomes" id="UP000620124"/>
    </source>
</evidence>
<feature type="transmembrane region" description="Helical" evidence="1">
    <location>
        <begin position="95"/>
        <end position="115"/>
    </location>
</feature>
<dbReference type="OrthoDB" id="61370at2759"/>
<accession>A0A8H7D7P8</accession>
<dbReference type="Proteomes" id="UP000620124">
    <property type="component" value="Unassembled WGS sequence"/>
</dbReference>
<dbReference type="AlphaFoldDB" id="A0A8H7D7P8"/>
<feature type="transmembrane region" description="Helical" evidence="1">
    <location>
        <begin position="7"/>
        <end position="25"/>
    </location>
</feature>
<protein>
    <submittedName>
        <fullName evidence="2">Uncharacterized protein</fullName>
    </submittedName>
</protein>
<keyword evidence="3" id="KW-1185">Reference proteome</keyword>
<evidence type="ECO:0000256" key="1">
    <source>
        <dbReference type="SAM" id="Phobius"/>
    </source>
</evidence>
<reference evidence="2" key="1">
    <citation type="submission" date="2020-05" db="EMBL/GenBank/DDBJ databases">
        <title>Mycena genomes resolve the evolution of fungal bioluminescence.</title>
        <authorList>
            <person name="Tsai I.J."/>
        </authorList>
    </citation>
    <scope>NUCLEOTIDE SEQUENCE</scope>
    <source>
        <strain evidence="2">CCC161011</strain>
    </source>
</reference>
<keyword evidence="1" id="KW-1133">Transmembrane helix</keyword>
<name>A0A8H7D7P8_9AGAR</name>
<gene>
    <name evidence="2" type="ORF">MVEN_00533300</name>
</gene>